<gene>
    <name evidence="2" type="ORF">RMCFA_4689</name>
</gene>
<accession>A0A100WUB0</accession>
<comment type="caution">
    <text evidence="2">The sequence shown here is derived from an EMBL/GenBank/DDBJ whole genome shotgun (WGS) entry which is preliminary data.</text>
</comment>
<sequence length="106" mass="10855">MTGIQVLLENIKVVALACTSTLLLLWAIWYFFRNLFGEAGRNPVKIAVSLVAIAGAGAGYALIPAVLSAGSDTGTQIGGGSSYSMPAPVKLPAHSHTVAFDVPVAA</sequence>
<proteinExistence type="predicted"/>
<organism evidence="2 3">
    <name type="scientific">Mycolicibacterium fortuitum subsp. acetamidolyticum</name>
    <dbReference type="NCBI Taxonomy" id="144550"/>
    <lineage>
        <taxon>Bacteria</taxon>
        <taxon>Bacillati</taxon>
        <taxon>Actinomycetota</taxon>
        <taxon>Actinomycetes</taxon>
        <taxon>Mycobacteriales</taxon>
        <taxon>Mycobacteriaceae</taxon>
        <taxon>Mycolicibacterium</taxon>
    </lineage>
</organism>
<evidence type="ECO:0000313" key="2">
    <source>
        <dbReference type="EMBL" id="GAT04578.1"/>
    </source>
</evidence>
<keyword evidence="1" id="KW-0472">Membrane</keyword>
<dbReference type="Proteomes" id="UP000069705">
    <property type="component" value="Unassembled WGS sequence"/>
</dbReference>
<evidence type="ECO:0000313" key="3">
    <source>
        <dbReference type="Proteomes" id="UP000069705"/>
    </source>
</evidence>
<dbReference type="RefSeq" id="WP_061264773.1">
    <property type="nucleotide sequence ID" value="NZ_BCSZ01000049.1"/>
</dbReference>
<feature type="transmembrane region" description="Helical" evidence="1">
    <location>
        <begin position="44"/>
        <end position="63"/>
    </location>
</feature>
<name>A0A100WUB0_MYCFO</name>
<keyword evidence="1" id="KW-1133">Transmembrane helix</keyword>
<protein>
    <submittedName>
        <fullName evidence="2">Uncharacterized protein</fullName>
    </submittedName>
</protein>
<keyword evidence="1" id="KW-0812">Transmembrane</keyword>
<dbReference type="AlphaFoldDB" id="A0A100WUB0"/>
<dbReference type="EMBL" id="BCSZ01000049">
    <property type="protein sequence ID" value="GAT04578.1"/>
    <property type="molecule type" value="Genomic_DNA"/>
</dbReference>
<reference evidence="3" key="2">
    <citation type="submission" date="2016-02" db="EMBL/GenBank/DDBJ databases">
        <title>Draft genome sequence of five rapidly growing Mycobacterium species.</title>
        <authorList>
            <person name="Katahira K."/>
            <person name="Gotou Y."/>
            <person name="Iida K."/>
            <person name="Ogura Y."/>
            <person name="Hayashi T."/>
        </authorList>
    </citation>
    <scope>NUCLEOTIDE SEQUENCE [LARGE SCALE GENOMIC DNA]</scope>
    <source>
        <strain evidence="3">JCM6368</strain>
    </source>
</reference>
<reference evidence="2 3" key="1">
    <citation type="journal article" date="2016" name="Genome Announc.">
        <title>Draft Genome Sequences of Five Rapidly Growing Mycobacterium Species, M. thermoresistibile, M. fortuitum subsp. acetamidolyticum, M. canariasense, M. brisbanense, and M. novocastrense.</title>
        <authorList>
            <person name="Katahira K."/>
            <person name="Ogura Y."/>
            <person name="Gotoh Y."/>
            <person name="Hayashi T."/>
        </authorList>
    </citation>
    <scope>NUCLEOTIDE SEQUENCE [LARGE SCALE GENOMIC DNA]</scope>
    <source>
        <strain evidence="2 3">JCM6368</strain>
    </source>
</reference>
<evidence type="ECO:0000256" key="1">
    <source>
        <dbReference type="SAM" id="Phobius"/>
    </source>
</evidence>
<feature type="transmembrane region" description="Helical" evidence="1">
    <location>
        <begin position="13"/>
        <end position="32"/>
    </location>
</feature>